<feature type="transmembrane region" description="Helical" evidence="1">
    <location>
        <begin position="118"/>
        <end position="140"/>
    </location>
</feature>
<dbReference type="AlphaFoldDB" id="A0AAD1UIW4"/>
<evidence type="ECO:0000313" key="2">
    <source>
        <dbReference type="EMBL" id="CAI2370238.1"/>
    </source>
</evidence>
<keyword evidence="1" id="KW-1133">Transmembrane helix</keyword>
<comment type="caution">
    <text evidence="2">The sequence shown here is derived from an EMBL/GenBank/DDBJ whole genome shotgun (WGS) entry which is preliminary data.</text>
</comment>
<evidence type="ECO:0008006" key="4">
    <source>
        <dbReference type="Google" id="ProtNLM"/>
    </source>
</evidence>
<dbReference type="Proteomes" id="UP001295684">
    <property type="component" value="Unassembled WGS sequence"/>
</dbReference>
<organism evidence="2 3">
    <name type="scientific">Euplotes crassus</name>
    <dbReference type="NCBI Taxonomy" id="5936"/>
    <lineage>
        <taxon>Eukaryota</taxon>
        <taxon>Sar</taxon>
        <taxon>Alveolata</taxon>
        <taxon>Ciliophora</taxon>
        <taxon>Intramacronucleata</taxon>
        <taxon>Spirotrichea</taxon>
        <taxon>Hypotrichia</taxon>
        <taxon>Euplotida</taxon>
        <taxon>Euplotidae</taxon>
        <taxon>Moneuplotes</taxon>
    </lineage>
</organism>
<accession>A0AAD1UIW4</accession>
<dbReference type="GO" id="GO:0016020">
    <property type="term" value="C:membrane"/>
    <property type="evidence" value="ECO:0007669"/>
    <property type="project" value="TreeGrafter"/>
</dbReference>
<gene>
    <name evidence="2" type="ORF">ECRASSUSDP1_LOCUS11546</name>
</gene>
<feature type="transmembrane region" description="Helical" evidence="1">
    <location>
        <begin position="253"/>
        <end position="276"/>
    </location>
</feature>
<feature type="transmembrane region" description="Helical" evidence="1">
    <location>
        <begin position="312"/>
        <end position="333"/>
    </location>
</feature>
<feature type="transmembrane region" description="Helical" evidence="1">
    <location>
        <begin position="27"/>
        <end position="46"/>
    </location>
</feature>
<feature type="transmembrane region" description="Helical" evidence="1">
    <location>
        <begin position="58"/>
        <end position="75"/>
    </location>
</feature>
<evidence type="ECO:0000313" key="3">
    <source>
        <dbReference type="Proteomes" id="UP001295684"/>
    </source>
</evidence>
<feature type="transmembrane region" description="Helical" evidence="1">
    <location>
        <begin position="176"/>
        <end position="197"/>
    </location>
</feature>
<dbReference type="PANTHER" id="PTHR22911">
    <property type="entry name" value="ACYL-MALONYL CONDENSING ENZYME-RELATED"/>
    <property type="match status" value="1"/>
</dbReference>
<feature type="transmembrane region" description="Helical" evidence="1">
    <location>
        <begin position="209"/>
        <end position="233"/>
    </location>
</feature>
<keyword evidence="3" id="KW-1185">Reference proteome</keyword>
<feature type="transmembrane region" description="Helical" evidence="1">
    <location>
        <begin position="87"/>
        <end position="112"/>
    </location>
</feature>
<feature type="transmembrane region" description="Helical" evidence="1">
    <location>
        <begin position="283"/>
        <end position="306"/>
    </location>
</feature>
<sequence length="356" mass="39430">MNISEVLSAEVSPAFEQKQEKGFFKGIILAVIAVVCSSCIMPFVNLYEDVPLAMIGVWRYQLNFLYCIPITLYLWKKNKKSLDYNEIFTWTTLSEILIAASLTCIGSTISFVGSKETLVSHVTVLCNSGGVLLIIANIIMMIAVNRFEIIGTCGVVVGIIMLISDNSSKKLGGETNILYGDFLCIISMPMFTLAFIFNSRAIRKLPSLIVFHCFCLIQLCYFGVYCLTTYNVSTSELFSRDPQTGFFGWTQPQWLPLSTLVITPICGIIGVGSYIFMLDYFPVHIVAGMFLMKPFTAQILGCILGQDGLPSLGTYVGTTIISIGLGLTIFGSLKTQEEEIKKLEDYESLEMSLIEC</sequence>
<evidence type="ECO:0000256" key="1">
    <source>
        <dbReference type="SAM" id="Phobius"/>
    </source>
</evidence>
<dbReference type="EMBL" id="CAMPGE010011402">
    <property type="protein sequence ID" value="CAI2370238.1"/>
    <property type="molecule type" value="Genomic_DNA"/>
</dbReference>
<feature type="transmembrane region" description="Helical" evidence="1">
    <location>
        <begin position="147"/>
        <end position="164"/>
    </location>
</feature>
<name>A0AAD1UIW4_EUPCR</name>
<proteinExistence type="predicted"/>
<reference evidence="2" key="1">
    <citation type="submission" date="2023-07" db="EMBL/GenBank/DDBJ databases">
        <authorList>
            <consortium name="AG Swart"/>
            <person name="Singh M."/>
            <person name="Singh A."/>
            <person name="Seah K."/>
            <person name="Emmerich C."/>
        </authorList>
    </citation>
    <scope>NUCLEOTIDE SEQUENCE</scope>
    <source>
        <strain evidence="2">DP1</strain>
    </source>
</reference>
<keyword evidence="1" id="KW-0812">Transmembrane</keyword>
<protein>
    <recommendedName>
        <fullName evidence="4">EamA domain-containing protein</fullName>
    </recommendedName>
</protein>
<keyword evidence="1" id="KW-0472">Membrane</keyword>